<evidence type="ECO:0000313" key="1">
    <source>
        <dbReference type="EMBL" id="MCT2584783.1"/>
    </source>
</evidence>
<organism evidence="1 2">
    <name type="scientific">Actinophytocola gossypii</name>
    <dbReference type="NCBI Taxonomy" id="2812003"/>
    <lineage>
        <taxon>Bacteria</taxon>
        <taxon>Bacillati</taxon>
        <taxon>Actinomycetota</taxon>
        <taxon>Actinomycetes</taxon>
        <taxon>Pseudonocardiales</taxon>
        <taxon>Pseudonocardiaceae</taxon>
    </lineage>
</organism>
<protein>
    <submittedName>
        <fullName evidence="1">DinB family protein</fullName>
    </submittedName>
</protein>
<evidence type="ECO:0000313" key="2">
    <source>
        <dbReference type="Proteomes" id="UP001156441"/>
    </source>
</evidence>
<dbReference type="Proteomes" id="UP001156441">
    <property type="component" value="Unassembled WGS sequence"/>
</dbReference>
<dbReference type="InterPro" id="IPR034660">
    <property type="entry name" value="DinB/YfiT-like"/>
</dbReference>
<dbReference type="SUPFAM" id="SSF109854">
    <property type="entry name" value="DinB/YfiT-like putative metalloenzymes"/>
    <property type="match status" value="1"/>
</dbReference>
<proteinExistence type="predicted"/>
<keyword evidence="2" id="KW-1185">Reference proteome</keyword>
<reference evidence="1 2" key="1">
    <citation type="submission" date="2021-02" db="EMBL/GenBank/DDBJ databases">
        <title>Actinophytocola xerophila sp. nov., isolated from soil of cotton cropping field.</title>
        <authorList>
            <person name="Huang R."/>
            <person name="Chen X."/>
            <person name="Ge X."/>
            <person name="Liu W."/>
        </authorList>
    </citation>
    <scope>NUCLEOTIDE SEQUENCE [LARGE SCALE GENOMIC DNA]</scope>
    <source>
        <strain evidence="1 2">S1-96</strain>
    </source>
</reference>
<accession>A0ABT2JA94</accession>
<name>A0ABT2JA94_9PSEU</name>
<dbReference type="InterPro" id="IPR007061">
    <property type="entry name" value="MST-like"/>
</dbReference>
<gene>
    <name evidence="1" type="ORF">JT362_16820</name>
</gene>
<comment type="caution">
    <text evidence="1">The sequence shown here is derived from an EMBL/GenBank/DDBJ whole genome shotgun (WGS) entry which is preliminary data.</text>
</comment>
<dbReference type="Gene3D" id="1.20.120.450">
    <property type="entry name" value="dinb family like domain"/>
    <property type="match status" value="1"/>
</dbReference>
<dbReference type="Pfam" id="PF04978">
    <property type="entry name" value="MST"/>
    <property type="match status" value="1"/>
</dbReference>
<dbReference type="EMBL" id="JAFFZE010000014">
    <property type="protein sequence ID" value="MCT2584783.1"/>
    <property type="molecule type" value="Genomic_DNA"/>
</dbReference>
<sequence length="182" mass="20295">MTLQPIPESNISGKITDPARFDPPLLADEHTMLAAYLDFQRETLALKCADIPGREHSAALLPPSTLTLHGLVRHLSGVERWWLHLQFAGDDTGMLYYSDDDPEQDFESLDGDFDAAVAVWRAQVERSREIVAGAAPEDTGTQIQTGDAFSLRWVLLRMIAEYARHLGHADLLRERIDGATGW</sequence>
<dbReference type="RefSeq" id="WP_260192185.1">
    <property type="nucleotide sequence ID" value="NZ_JAFFZE010000014.1"/>
</dbReference>